<dbReference type="Pfam" id="PF00589">
    <property type="entry name" value="Phage_integrase"/>
    <property type="match status" value="1"/>
</dbReference>
<accession>X1U5N1</accession>
<dbReference type="InterPro" id="IPR013762">
    <property type="entry name" value="Integrase-like_cat_sf"/>
</dbReference>
<dbReference type="SUPFAM" id="SSF56349">
    <property type="entry name" value="DNA breaking-rejoining enzymes"/>
    <property type="match status" value="1"/>
</dbReference>
<proteinExistence type="predicted"/>
<keyword evidence="1" id="KW-0238">DNA-binding</keyword>
<dbReference type="AlphaFoldDB" id="X1U5N1"/>
<name>X1U5N1_9ZZZZ</name>
<dbReference type="EMBL" id="BARW01031075">
    <property type="protein sequence ID" value="GAJ12809.1"/>
    <property type="molecule type" value="Genomic_DNA"/>
</dbReference>
<feature type="domain" description="Tyr recombinase" evidence="3">
    <location>
        <begin position="1"/>
        <end position="179"/>
    </location>
</feature>
<keyword evidence="2" id="KW-0233">DNA recombination</keyword>
<dbReference type="GO" id="GO:0003677">
    <property type="term" value="F:DNA binding"/>
    <property type="evidence" value="ECO:0007669"/>
    <property type="project" value="UniProtKB-KW"/>
</dbReference>
<dbReference type="InterPro" id="IPR011010">
    <property type="entry name" value="DNA_brk_join_enz"/>
</dbReference>
<dbReference type="GO" id="GO:0006310">
    <property type="term" value="P:DNA recombination"/>
    <property type="evidence" value="ECO:0007669"/>
    <property type="project" value="UniProtKB-KW"/>
</dbReference>
<gene>
    <name evidence="4" type="ORF">S12H4_49520</name>
</gene>
<dbReference type="Gene3D" id="1.10.443.10">
    <property type="entry name" value="Intergrase catalytic core"/>
    <property type="match status" value="1"/>
</dbReference>
<evidence type="ECO:0000313" key="4">
    <source>
        <dbReference type="EMBL" id="GAJ12809.1"/>
    </source>
</evidence>
<dbReference type="InterPro" id="IPR050090">
    <property type="entry name" value="Tyrosine_recombinase_XerCD"/>
</dbReference>
<dbReference type="PANTHER" id="PTHR30349:SF41">
    <property type="entry name" value="INTEGRASE_RECOMBINASE PROTEIN MJ0367-RELATED"/>
    <property type="match status" value="1"/>
</dbReference>
<protein>
    <recommendedName>
        <fullName evidence="3">Tyr recombinase domain-containing protein</fullName>
    </recommendedName>
</protein>
<evidence type="ECO:0000256" key="1">
    <source>
        <dbReference type="ARBA" id="ARBA00023125"/>
    </source>
</evidence>
<reference evidence="4" key="1">
    <citation type="journal article" date="2014" name="Front. Microbiol.">
        <title>High frequency of phylogenetically diverse reductive dehalogenase-homologous genes in deep subseafloor sedimentary metagenomes.</title>
        <authorList>
            <person name="Kawai M."/>
            <person name="Futagami T."/>
            <person name="Toyoda A."/>
            <person name="Takaki Y."/>
            <person name="Nishi S."/>
            <person name="Hori S."/>
            <person name="Arai W."/>
            <person name="Tsubouchi T."/>
            <person name="Morono Y."/>
            <person name="Uchiyama I."/>
            <person name="Ito T."/>
            <person name="Fujiyama A."/>
            <person name="Inagaki F."/>
            <person name="Takami H."/>
        </authorList>
    </citation>
    <scope>NUCLEOTIDE SEQUENCE</scope>
    <source>
        <strain evidence="4">Expedition CK06-06</strain>
    </source>
</reference>
<comment type="caution">
    <text evidence="4">The sequence shown here is derived from an EMBL/GenBank/DDBJ whole genome shotgun (WGS) entry which is preliminary data.</text>
</comment>
<dbReference type="PROSITE" id="PS51898">
    <property type="entry name" value="TYR_RECOMBINASE"/>
    <property type="match status" value="1"/>
</dbReference>
<evidence type="ECO:0000259" key="3">
    <source>
        <dbReference type="PROSITE" id="PS51898"/>
    </source>
</evidence>
<sequence>MEPLTPEETKKAIESINKRTLTGARNNAIFVTLLDTGLRVSEIASIKLSNLNLKDGYIKVMGKGAKERVVPIGHYVQMTLWSYIDKVRPEPNNQDNHLFLTRYGKPTTVNALKLFFSRLAKTSGVYRLHAHLCRHTFAINYLLNGGDIFSLKEILGHTTLDMVSHYLHFTSSQITNQHHKYSPMDKMQKDLVGP</sequence>
<dbReference type="GO" id="GO:0015074">
    <property type="term" value="P:DNA integration"/>
    <property type="evidence" value="ECO:0007669"/>
    <property type="project" value="InterPro"/>
</dbReference>
<organism evidence="4">
    <name type="scientific">marine sediment metagenome</name>
    <dbReference type="NCBI Taxonomy" id="412755"/>
    <lineage>
        <taxon>unclassified sequences</taxon>
        <taxon>metagenomes</taxon>
        <taxon>ecological metagenomes</taxon>
    </lineage>
</organism>
<dbReference type="PANTHER" id="PTHR30349">
    <property type="entry name" value="PHAGE INTEGRASE-RELATED"/>
    <property type="match status" value="1"/>
</dbReference>
<evidence type="ECO:0000256" key="2">
    <source>
        <dbReference type="ARBA" id="ARBA00023172"/>
    </source>
</evidence>
<dbReference type="InterPro" id="IPR002104">
    <property type="entry name" value="Integrase_catalytic"/>
</dbReference>